<accession>A0ABS1E584</accession>
<proteinExistence type="inferred from homology"/>
<comment type="caution">
    <text evidence="5">The sequence shown here is derived from an EMBL/GenBank/DDBJ whole genome shotgun (WGS) entry which is preliminary data.</text>
</comment>
<evidence type="ECO:0000313" key="5">
    <source>
        <dbReference type="EMBL" id="MBK1725469.1"/>
    </source>
</evidence>
<dbReference type="EMBL" id="NRSH01000001">
    <property type="protein sequence ID" value="MBK1725469.1"/>
    <property type="molecule type" value="Genomic_DNA"/>
</dbReference>
<dbReference type="RefSeq" id="WP_200255677.1">
    <property type="nucleotide sequence ID" value="NZ_NRSH01000001.1"/>
</dbReference>
<keyword evidence="1" id="KW-1277">Toxin-antitoxin system</keyword>
<evidence type="ECO:0000256" key="1">
    <source>
        <dbReference type="ARBA" id="ARBA00022649"/>
    </source>
</evidence>
<name>A0ABS1E584_9GAMM</name>
<gene>
    <name evidence="5" type="ORF">CKO13_00185</name>
</gene>
<comment type="similarity">
    <text evidence="4">Belongs to the HepT RNase toxin family.</text>
</comment>
<keyword evidence="6" id="KW-1185">Reference proteome</keyword>
<keyword evidence="3" id="KW-0378">Hydrolase</keyword>
<dbReference type="NCBIfam" id="NF047751">
    <property type="entry name" value="HepT_toxin"/>
    <property type="match status" value="1"/>
</dbReference>
<dbReference type="PANTHER" id="PTHR33397">
    <property type="entry name" value="UPF0331 PROTEIN YUTE"/>
    <property type="match status" value="1"/>
</dbReference>
<dbReference type="Pfam" id="PF01934">
    <property type="entry name" value="HepT-like"/>
    <property type="match status" value="1"/>
</dbReference>
<evidence type="ECO:0000256" key="3">
    <source>
        <dbReference type="ARBA" id="ARBA00022801"/>
    </source>
</evidence>
<dbReference type="InterPro" id="IPR052379">
    <property type="entry name" value="Type_VII_TA_RNase"/>
</dbReference>
<sequence>MVQAEIIRRRLDALTEHLSVLERLATYSETTFLEEPERYGAAERFLQLSLEAFLDLGNHVIADLGLGPVDKSRDIPAILQQQGYLDAELAETWLRMIGFRNILVHAYLDLDRHQVYEILQHHLDDLRALQAVFAEFL</sequence>
<dbReference type="Gene3D" id="1.20.120.580">
    <property type="entry name" value="bsu32300-like"/>
    <property type="match status" value="1"/>
</dbReference>
<protein>
    <recommendedName>
        <fullName evidence="7">DUF86 domain-containing protein</fullName>
    </recommendedName>
</protein>
<dbReference type="InterPro" id="IPR008201">
    <property type="entry name" value="HepT-like"/>
</dbReference>
<keyword evidence="2" id="KW-0540">Nuclease</keyword>
<dbReference type="SUPFAM" id="SSF81593">
    <property type="entry name" value="Nucleotidyltransferase substrate binding subunit/domain"/>
    <property type="match status" value="1"/>
</dbReference>
<organism evidence="5 6">
    <name type="scientific">Halorhodospira neutriphila</name>
    <dbReference type="NCBI Taxonomy" id="168379"/>
    <lineage>
        <taxon>Bacteria</taxon>
        <taxon>Pseudomonadati</taxon>
        <taxon>Pseudomonadota</taxon>
        <taxon>Gammaproteobacteria</taxon>
        <taxon>Chromatiales</taxon>
        <taxon>Ectothiorhodospiraceae</taxon>
        <taxon>Halorhodospira</taxon>
    </lineage>
</organism>
<evidence type="ECO:0000313" key="6">
    <source>
        <dbReference type="Proteomes" id="UP000738126"/>
    </source>
</evidence>
<evidence type="ECO:0000256" key="2">
    <source>
        <dbReference type="ARBA" id="ARBA00022722"/>
    </source>
</evidence>
<dbReference type="PANTHER" id="PTHR33397:SF5">
    <property type="entry name" value="RNASE YUTE-RELATED"/>
    <property type="match status" value="1"/>
</dbReference>
<dbReference type="Proteomes" id="UP000738126">
    <property type="component" value="Unassembled WGS sequence"/>
</dbReference>
<dbReference type="InterPro" id="IPR037038">
    <property type="entry name" value="HepT-like_sf"/>
</dbReference>
<reference evidence="5 6" key="1">
    <citation type="journal article" date="2020" name="Microorganisms">
        <title>Osmotic Adaptation and Compatible Solute Biosynthesis of Phototrophic Bacteria as Revealed from Genome Analyses.</title>
        <authorList>
            <person name="Imhoff J.F."/>
            <person name="Rahn T."/>
            <person name="Kunzel S."/>
            <person name="Keller A."/>
            <person name="Neulinger S.C."/>
        </authorList>
    </citation>
    <scope>NUCLEOTIDE SEQUENCE [LARGE SCALE GENOMIC DNA]</scope>
    <source>
        <strain evidence="5 6">DSM 15116</strain>
    </source>
</reference>
<evidence type="ECO:0000256" key="4">
    <source>
        <dbReference type="ARBA" id="ARBA00024207"/>
    </source>
</evidence>
<evidence type="ECO:0008006" key="7">
    <source>
        <dbReference type="Google" id="ProtNLM"/>
    </source>
</evidence>